<proteinExistence type="predicted"/>
<reference evidence="1" key="2">
    <citation type="submission" date="2020-05" db="UniProtKB">
        <authorList>
            <consortium name="EnsemblMetazoa"/>
        </authorList>
    </citation>
    <scope>IDENTIFICATION</scope>
    <source>
        <strain evidence="1">IAEA</strain>
    </source>
</reference>
<reference evidence="2" key="1">
    <citation type="submission" date="2014-03" db="EMBL/GenBank/DDBJ databases">
        <authorList>
            <person name="Aksoy S."/>
            <person name="Warren W."/>
            <person name="Wilson R.K."/>
        </authorList>
    </citation>
    <scope>NUCLEOTIDE SEQUENCE [LARGE SCALE GENOMIC DNA]</scope>
    <source>
        <strain evidence="2">IAEA</strain>
    </source>
</reference>
<name>A0A1B0A2Y4_GLOPL</name>
<sequence>MIITIDVFNCFINDVPVRRPRNTVDARSMIAQSCNRVECSKCLKSNIRTEPSAPTEANISRPPPARENAISYTSLSWAISCVFTWPATCVRPCGCPVSKPHIVQVVSIEEVPTRLGSTSFQSNEVSGAQKSLFLLLLSTHSSRVSGSPARQTPLNSLVSSSRLIIWTLLLYSSIKLPNAKRNRLSGRTLQFIEYNGHGAKYL</sequence>
<evidence type="ECO:0000313" key="2">
    <source>
        <dbReference type="Proteomes" id="UP000092445"/>
    </source>
</evidence>
<accession>A0A1B0A2Y4</accession>
<keyword evidence="2" id="KW-1185">Reference proteome</keyword>
<protein>
    <submittedName>
        <fullName evidence="1">Uncharacterized protein</fullName>
    </submittedName>
</protein>
<evidence type="ECO:0000313" key="1">
    <source>
        <dbReference type="EnsemblMetazoa" id="GPAI032855-PA"/>
    </source>
</evidence>
<dbReference type="VEuPathDB" id="VectorBase:GPAI032855"/>
<organism evidence="1 2">
    <name type="scientific">Glossina pallidipes</name>
    <name type="common">Tsetse fly</name>
    <dbReference type="NCBI Taxonomy" id="7398"/>
    <lineage>
        <taxon>Eukaryota</taxon>
        <taxon>Metazoa</taxon>
        <taxon>Ecdysozoa</taxon>
        <taxon>Arthropoda</taxon>
        <taxon>Hexapoda</taxon>
        <taxon>Insecta</taxon>
        <taxon>Pterygota</taxon>
        <taxon>Neoptera</taxon>
        <taxon>Endopterygota</taxon>
        <taxon>Diptera</taxon>
        <taxon>Brachycera</taxon>
        <taxon>Muscomorpha</taxon>
        <taxon>Hippoboscoidea</taxon>
        <taxon>Glossinidae</taxon>
        <taxon>Glossina</taxon>
    </lineage>
</organism>
<dbReference type="AlphaFoldDB" id="A0A1B0A2Y4"/>
<dbReference type="EnsemblMetazoa" id="GPAI032855-RA">
    <property type="protein sequence ID" value="GPAI032855-PA"/>
    <property type="gene ID" value="GPAI032855"/>
</dbReference>
<dbReference type="Proteomes" id="UP000092445">
    <property type="component" value="Unassembled WGS sequence"/>
</dbReference>